<organism evidence="1 2">
    <name type="scientific">Levilactobacillus brevis KB290</name>
    <dbReference type="NCBI Taxonomy" id="1001583"/>
    <lineage>
        <taxon>Bacteria</taxon>
        <taxon>Bacillati</taxon>
        <taxon>Bacillota</taxon>
        <taxon>Bacilli</taxon>
        <taxon>Lactobacillales</taxon>
        <taxon>Lactobacillaceae</taxon>
        <taxon>Levilactobacillus</taxon>
    </lineage>
</organism>
<reference evidence="1 2" key="1">
    <citation type="journal article" date="2013" name="PLoS ONE">
        <title>Genomic Analysis by Deep Sequencing of the Probiotic Lactobacillus brevis KB290 Harboring Nine Plasmids Reveals Genomic Stability.</title>
        <authorList>
            <person name="Fukao M."/>
            <person name="Oshima K."/>
            <person name="Morita H."/>
            <person name="Toh H."/>
            <person name="Suda W."/>
            <person name="Kim S.W."/>
            <person name="Suzuki S."/>
            <person name="Yakabe T."/>
            <person name="Hattori M."/>
            <person name="Yajima N."/>
        </authorList>
    </citation>
    <scope>NUCLEOTIDE SEQUENCE [LARGE SCALE GENOMIC DNA]</scope>
    <source>
        <strain evidence="1 2">KB290</strain>
    </source>
</reference>
<name>M5AGA0_LEVBR</name>
<accession>M5AGA0</accession>
<proteinExistence type="predicted"/>
<evidence type="ECO:0000313" key="1">
    <source>
        <dbReference type="EMBL" id="BAN07869.1"/>
    </source>
</evidence>
<dbReference type="AlphaFoldDB" id="M5AGA0"/>
<dbReference type="HOGENOM" id="CLU_3344955_0_0_9"/>
<gene>
    <name evidence="1" type="ORF">LVISKB_2234</name>
</gene>
<evidence type="ECO:0000313" key="2">
    <source>
        <dbReference type="Proteomes" id="UP000012042"/>
    </source>
</evidence>
<protein>
    <submittedName>
        <fullName evidence="1">Uncharacterized protein</fullName>
    </submittedName>
</protein>
<dbReference type="KEGG" id="lbk:LVISKB_2234"/>
<dbReference type="EMBL" id="AP012167">
    <property type="protein sequence ID" value="BAN07869.1"/>
    <property type="molecule type" value="Genomic_DNA"/>
</dbReference>
<dbReference type="PATRIC" id="fig|1001583.3.peg.2218"/>
<sequence>MNLGASHRWKLVARVEARYRFRLLATEVTEMVDVNPP</sequence>
<dbReference type="Proteomes" id="UP000012042">
    <property type="component" value="Chromosome"/>
</dbReference>